<feature type="compositionally biased region" description="Low complexity" evidence="5">
    <location>
        <begin position="125"/>
        <end position="137"/>
    </location>
</feature>
<dbReference type="GO" id="GO:0008270">
    <property type="term" value="F:zinc ion binding"/>
    <property type="evidence" value="ECO:0007669"/>
    <property type="project" value="UniProtKB-KW"/>
</dbReference>
<dbReference type="AlphaFoldDB" id="A0A7S3M8N1"/>
<dbReference type="InterPro" id="IPR001841">
    <property type="entry name" value="Znf_RING"/>
</dbReference>
<evidence type="ECO:0000256" key="4">
    <source>
        <dbReference type="PROSITE-ProRule" id="PRU00175"/>
    </source>
</evidence>
<feature type="compositionally biased region" description="Low complexity" evidence="5">
    <location>
        <begin position="404"/>
        <end position="435"/>
    </location>
</feature>
<evidence type="ECO:0000259" key="6">
    <source>
        <dbReference type="PROSITE" id="PS50089"/>
    </source>
</evidence>
<evidence type="ECO:0000256" key="2">
    <source>
        <dbReference type="ARBA" id="ARBA00022771"/>
    </source>
</evidence>
<feature type="compositionally biased region" description="Acidic residues" evidence="5">
    <location>
        <begin position="278"/>
        <end position="288"/>
    </location>
</feature>
<gene>
    <name evidence="7" type="ORF">SELO1098_LOCUS18286</name>
</gene>
<dbReference type="InterPro" id="IPR052788">
    <property type="entry name" value="RING-type_E3_ligase_ATL"/>
</dbReference>
<feature type="region of interest" description="Disordered" evidence="5">
    <location>
        <begin position="1"/>
        <end position="24"/>
    </location>
</feature>
<organism evidence="7">
    <name type="scientific">Spumella elongata</name>
    <dbReference type="NCBI Taxonomy" id="89044"/>
    <lineage>
        <taxon>Eukaryota</taxon>
        <taxon>Sar</taxon>
        <taxon>Stramenopiles</taxon>
        <taxon>Ochrophyta</taxon>
        <taxon>Chrysophyceae</taxon>
        <taxon>Chromulinales</taxon>
        <taxon>Chromulinaceae</taxon>
        <taxon>Spumella</taxon>
    </lineage>
</organism>
<keyword evidence="3" id="KW-0862">Zinc</keyword>
<feature type="region of interest" description="Disordered" evidence="5">
    <location>
        <begin position="404"/>
        <end position="439"/>
    </location>
</feature>
<dbReference type="InterPro" id="IPR013083">
    <property type="entry name" value="Znf_RING/FYVE/PHD"/>
</dbReference>
<evidence type="ECO:0000313" key="7">
    <source>
        <dbReference type="EMBL" id="CAE0289443.1"/>
    </source>
</evidence>
<dbReference type="Gene3D" id="3.30.40.10">
    <property type="entry name" value="Zinc/RING finger domain, C3HC4 (zinc finger)"/>
    <property type="match status" value="1"/>
</dbReference>
<protein>
    <recommendedName>
        <fullName evidence="6">RING-type domain-containing protein</fullName>
    </recommendedName>
</protein>
<feature type="region of interest" description="Disordered" evidence="5">
    <location>
        <begin position="122"/>
        <end position="146"/>
    </location>
</feature>
<name>A0A7S3M8N1_9STRA</name>
<dbReference type="SMART" id="SM00184">
    <property type="entry name" value="RING"/>
    <property type="match status" value="1"/>
</dbReference>
<evidence type="ECO:0000256" key="5">
    <source>
        <dbReference type="SAM" id="MobiDB-lite"/>
    </source>
</evidence>
<dbReference type="EMBL" id="HBIC01035722">
    <property type="protein sequence ID" value="CAE0289443.1"/>
    <property type="molecule type" value="Transcribed_RNA"/>
</dbReference>
<proteinExistence type="predicted"/>
<evidence type="ECO:0000256" key="3">
    <source>
        <dbReference type="ARBA" id="ARBA00022833"/>
    </source>
</evidence>
<evidence type="ECO:0000256" key="1">
    <source>
        <dbReference type="ARBA" id="ARBA00022723"/>
    </source>
</evidence>
<keyword evidence="2 4" id="KW-0863">Zinc-finger</keyword>
<feature type="domain" description="RING-type" evidence="6">
    <location>
        <begin position="150"/>
        <end position="200"/>
    </location>
</feature>
<reference evidence="7" key="1">
    <citation type="submission" date="2021-01" db="EMBL/GenBank/DDBJ databases">
        <authorList>
            <person name="Corre E."/>
            <person name="Pelletier E."/>
            <person name="Niang G."/>
            <person name="Scheremetjew M."/>
            <person name="Finn R."/>
            <person name="Kale V."/>
            <person name="Holt S."/>
            <person name="Cochrane G."/>
            <person name="Meng A."/>
            <person name="Brown T."/>
            <person name="Cohen L."/>
        </authorList>
    </citation>
    <scope>NUCLEOTIDE SEQUENCE</scope>
    <source>
        <strain evidence="7">CCAP 955/1</strain>
    </source>
</reference>
<feature type="compositionally biased region" description="Low complexity" evidence="5">
    <location>
        <begin position="250"/>
        <end position="268"/>
    </location>
</feature>
<feature type="region of interest" description="Disordered" evidence="5">
    <location>
        <begin position="249"/>
        <end position="288"/>
    </location>
</feature>
<dbReference type="PROSITE" id="PS50089">
    <property type="entry name" value="ZF_RING_2"/>
    <property type="match status" value="1"/>
</dbReference>
<keyword evidence="1" id="KW-0479">Metal-binding</keyword>
<sequence length="474" mass="50518">MFQFALEDGPLGTRHKQGKSQSYRMNGLRHNPYVGSFHGKRFQVHDGAPTQLVIEGSKSNPLVGVFRHSPSIPSKSLGLKSILYSGMTKPPIFSQLQVSREAKKLPPHNFLRSLRQIPTKVYTASSVGSRSERSSNSPNQPEEDEHLPTCSICLNPYADGDELRTFACSHCFHNECVSKWIFHRCLDNEELASFNCPECRQNHVTLSEAGSSRSSLAEGISSLSFLQVGENMAREGGYDFLSDFGSDLQSPAPRSMPCSPRPARSSSSVTDNAPLQELSEEETAGDDGEIAEYTVPASPSRRNVVLNNPTFGSRMSSLHRSSNRLLGIFPVPEEHSNNLADSALSASPCASPAPLSAPVVPAVGIAGRENPRSSSSSRIAESIFGASALLNPLDFTASSLNRSVSSGNVNSTTSSSTSSAGSASASASASTAPSVLRRPPVATSTSAVSLPAWATQDPLCASAYSDCGQPLPRM</sequence>
<dbReference type="SUPFAM" id="SSF57850">
    <property type="entry name" value="RING/U-box"/>
    <property type="match status" value="1"/>
</dbReference>
<dbReference type="PANTHER" id="PTHR45798">
    <property type="entry name" value="RING-H2 FINGER PROTEIN ATL61-RELATED-RELATED"/>
    <property type="match status" value="1"/>
</dbReference>
<accession>A0A7S3M8N1</accession>
<dbReference type="PANTHER" id="PTHR45798:SF97">
    <property type="entry name" value="ALCOHOL-SENSITIVE RING FINGER PROTEIN 1"/>
    <property type="match status" value="1"/>
</dbReference>
<dbReference type="Pfam" id="PF17123">
    <property type="entry name" value="zf-RING_11"/>
    <property type="match status" value="1"/>
</dbReference>